<sequence length="400" mass="43200">MSKQQPSTNGQVVIPTYSELPRVQTKGSLISVGGNLYISDGLSWQVAFASGRNLLDYEDWTTFRLSGPGAKWTAFDPTRMDATVTNATGKLTLNETPQSFTLAPIASTLSHITYLCYRNGPDLIRSSGAGASPTARGAYSAPDDGSELVFETSIAVSQYLPIGSAFVPAVAAEITDYKTDIRTGAGSFACLDEETYIVYDIFAVEGEFFVVEERLPFGRPSFGGSQATEYAAYTTIHPLCKRGGNRDPSNPVDMLQQFAKVAICYNRSRGYIRFLVEGEEKLRLDKIGIPPTFGRVLDEGGAAAVVAPRQFRPGFGIFTLMDASPILASPGSTTQGIVRLNPATPPFNYYNTTQYDVEGNFVAQTFASTTLTDCYATPAAQGISMSLLPLSIYTQQVVTQ</sequence>
<dbReference type="GeneID" id="8746341"/>
<dbReference type="Pfam" id="PF19559">
    <property type="entry name" value="DUF6081"/>
    <property type="match status" value="1"/>
</dbReference>
<dbReference type="InterPro" id="IPR045727">
    <property type="entry name" value="DUF6081"/>
</dbReference>
<keyword evidence="2" id="KW-1185">Reference proteome</keyword>
<evidence type="ECO:0000313" key="1">
    <source>
        <dbReference type="EMBL" id="ADB03889.1"/>
    </source>
</evidence>
<proteinExistence type="predicted"/>
<name>D2XAB2_GBMV</name>
<dbReference type="EMBL" id="GU071086">
    <property type="protein sequence ID" value="ADB03889.1"/>
    <property type="molecule type" value="Genomic_DNA"/>
</dbReference>
<dbReference type="Proteomes" id="UP000029780">
    <property type="component" value="Segment"/>
</dbReference>
<dbReference type="OrthoDB" id="8175at10239"/>
<protein>
    <submittedName>
        <fullName evidence="1">Uncharacterized protein</fullName>
    </submittedName>
</protein>
<organism evidence="1 2">
    <name type="scientific">Marseillevirus marseillevirus</name>
    <name type="common">GBM</name>
    <dbReference type="NCBI Taxonomy" id="694581"/>
    <lineage>
        <taxon>Viruses</taxon>
        <taxon>Varidnaviria</taxon>
        <taxon>Bamfordvirae</taxon>
        <taxon>Nucleocytoviricota</taxon>
        <taxon>Megaviricetes</taxon>
        <taxon>Pimascovirales</taxon>
        <taxon>Pimascovirales incertae sedis</taxon>
        <taxon>Marseilleviridae</taxon>
        <taxon>Marseillevirus</taxon>
        <taxon>Marseillevirus massiliense</taxon>
    </lineage>
</organism>
<dbReference type="RefSeq" id="YP_003406851.1">
    <property type="nucleotide sequence ID" value="NC_013756.1"/>
</dbReference>
<reference evidence="1 2" key="1">
    <citation type="journal article" date="2009" name="Proc. Natl. Acad. Sci. U.S.A.">
        <title>Giant Marseillevirus highlights the role of amoebae as a melting pot in emergence of chimeric microorganisms.</title>
        <authorList>
            <person name="Boyer M."/>
            <person name="Yutin N."/>
            <person name="Pagnier I."/>
            <person name="Barrassi L."/>
            <person name="Fournous G."/>
            <person name="Espinosa L."/>
            <person name="Robert C."/>
            <person name="Azza S."/>
            <person name="Sun S."/>
            <person name="Rossmann M.G."/>
            <person name="Suzan-Monti M."/>
            <person name="La Scola B."/>
            <person name="Koonin E.V."/>
            <person name="Raoult D."/>
        </authorList>
    </citation>
    <scope>NUCLEOTIDE SEQUENCE [LARGE SCALE GENOMIC DNA]</scope>
    <source>
        <strain evidence="1 2">T19</strain>
    </source>
</reference>
<gene>
    <name evidence="1" type="ORF">MAR_ORF104</name>
</gene>
<accession>D2XAB2</accession>
<dbReference type="KEGG" id="vg:8746341"/>
<evidence type="ECO:0000313" key="2">
    <source>
        <dbReference type="Proteomes" id="UP000029780"/>
    </source>
</evidence>
<organismHost>
    <name type="scientific">Acanthamoeba</name>
    <dbReference type="NCBI Taxonomy" id="5754"/>
</organismHost>